<comment type="caution">
    <text evidence="1">The sequence shown here is derived from an EMBL/GenBank/DDBJ whole genome shotgun (WGS) entry which is preliminary data.</text>
</comment>
<dbReference type="EMBL" id="LAZR01010047">
    <property type="protein sequence ID" value="KKM69111.1"/>
    <property type="molecule type" value="Genomic_DNA"/>
</dbReference>
<protein>
    <submittedName>
        <fullName evidence="1">Uncharacterized protein</fullName>
    </submittedName>
</protein>
<gene>
    <name evidence="1" type="ORF">LCGC14_1454070</name>
</gene>
<evidence type="ECO:0000313" key="1">
    <source>
        <dbReference type="EMBL" id="KKM69111.1"/>
    </source>
</evidence>
<reference evidence="1" key="1">
    <citation type="journal article" date="2015" name="Nature">
        <title>Complex archaea that bridge the gap between prokaryotes and eukaryotes.</title>
        <authorList>
            <person name="Spang A."/>
            <person name="Saw J.H."/>
            <person name="Jorgensen S.L."/>
            <person name="Zaremba-Niedzwiedzka K."/>
            <person name="Martijn J."/>
            <person name="Lind A.E."/>
            <person name="van Eijk R."/>
            <person name="Schleper C."/>
            <person name="Guy L."/>
            <person name="Ettema T.J."/>
        </authorList>
    </citation>
    <scope>NUCLEOTIDE SEQUENCE</scope>
</reference>
<organism evidence="1">
    <name type="scientific">marine sediment metagenome</name>
    <dbReference type="NCBI Taxonomy" id="412755"/>
    <lineage>
        <taxon>unclassified sequences</taxon>
        <taxon>metagenomes</taxon>
        <taxon>ecological metagenomes</taxon>
    </lineage>
</organism>
<sequence length="33" mass="4038">MTKLQYYLKFKTWKSPATILWEEAWTGTKTKEE</sequence>
<dbReference type="AlphaFoldDB" id="A0A0F9K380"/>
<accession>A0A0F9K380</accession>
<feature type="non-terminal residue" evidence="1">
    <location>
        <position position="33"/>
    </location>
</feature>
<name>A0A0F9K380_9ZZZZ</name>
<proteinExistence type="predicted"/>